<proteinExistence type="predicted"/>
<dbReference type="Gene3D" id="1.20.5.340">
    <property type="match status" value="1"/>
</dbReference>
<feature type="region of interest" description="Disordered" evidence="1">
    <location>
        <begin position="209"/>
        <end position="300"/>
    </location>
</feature>
<organism evidence="2 3">
    <name type="scientific">Biomphalaria glabrata</name>
    <name type="common">Bloodfluke planorb</name>
    <name type="synonym">Freshwater snail</name>
    <dbReference type="NCBI Taxonomy" id="6526"/>
    <lineage>
        <taxon>Eukaryota</taxon>
        <taxon>Metazoa</taxon>
        <taxon>Spiralia</taxon>
        <taxon>Lophotrochozoa</taxon>
        <taxon>Mollusca</taxon>
        <taxon>Gastropoda</taxon>
        <taxon>Heterobranchia</taxon>
        <taxon>Euthyneura</taxon>
        <taxon>Panpulmonata</taxon>
        <taxon>Hygrophila</taxon>
        <taxon>Lymnaeoidea</taxon>
        <taxon>Planorbidae</taxon>
        <taxon>Biomphalaria</taxon>
    </lineage>
</organism>
<evidence type="ECO:0000313" key="6">
    <source>
        <dbReference type="RefSeq" id="XP_055877396.1"/>
    </source>
</evidence>
<evidence type="ECO:0000313" key="3">
    <source>
        <dbReference type="RefSeq" id="XP_013088908.2"/>
    </source>
</evidence>
<dbReference type="PANTHER" id="PTHR23159">
    <property type="entry name" value="CENTROSOMAL PROTEIN 2"/>
    <property type="match status" value="1"/>
</dbReference>
<feature type="region of interest" description="Disordered" evidence="1">
    <location>
        <begin position="676"/>
        <end position="702"/>
    </location>
</feature>
<accession>A0A9U8EI91</accession>
<feature type="compositionally biased region" description="Polar residues" evidence="1">
    <location>
        <begin position="834"/>
        <end position="848"/>
    </location>
</feature>
<evidence type="ECO:0000313" key="5">
    <source>
        <dbReference type="RefSeq" id="XP_055877395.1"/>
    </source>
</evidence>
<dbReference type="OMA" id="REKHCEQ"/>
<evidence type="ECO:0000256" key="1">
    <source>
        <dbReference type="SAM" id="MobiDB-lite"/>
    </source>
</evidence>
<feature type="compositionally biased region" description="Polar residues" evidence="1">
    <location>
        <begin position="233"/>
        <end position="243"/>
    </location>
</feature>
<evidence type="ECO:0000313" key="4">
    <source>
        <dbReference type="RefSeq" id="XP_013088977.2"/>
    </source>
</evidence>
<sequence>MKEPSPIARQATFNTGLAESEFLLDKPYGSSHRPVVKERDIKVTSLHGTQAYLKNPKAANQNIHVNSNDVHSDIVSPETVPSISLSVRNKVKKKPRIRVPHLDFSTQEATIEEETTQDLLFVQRATSKELNQDLTPRSIRSNTIIVTSPKFRKSSSLTLIPRETPDGRKKKSHEVTIIDVASLNKTQTLADSKSSNEILEYDHRALKSIHQTTTKTPAFDKTTTRKPNKRNDQNSLVNQNTDFQAKRNFSRQNTDQEDDSDQHKSIRGNLISGKITQDSQLHSKDKISKRQNISTDMAESRKYVSEHETFEEVLQDRNSLLKSETTYHKRIRQLEDELKAIVLQCQTLSEENKKLREKLDKLKQENPESKKQIASLVAENSNLNSQNEELRKKVTALEKQLNVNSKHESRISELESKNDALDSRVAELQKENNGLKLKITSLEDKNQIISTTLQEKRKENNDLMRAIKDAPALETKLRESNLKLEEAQRELETIKHDLYETSRLLKNSEQTSEKLKESISEKDSEIAEMMKDRENDRQTIDELKNNVDKSRHELKKYESKNQSYKDLEIKAAGLKSKITSLRAHVESIAGENSKLKQEREEMQRQVERLNEVCSANANAAADSKKYFKKWQSERDARMKAENEIIQKEKESRSIEKRLKETEQTIQELQKRINSLEEENEKLKSRDTKDLTSDNNTLKEENKKLRQMLVERNIELTNKKAEIENGEGEGQILYLERKSHLAKVGVHNVSVWSKDEHETREKGKGYSVSFAGADKHAVKKKFKNKDGQNSKDVSPKSHTADVQKSHSADLSPRTVKRNPLRPSAKDDSSEAVKRTSINLPQIDGSSSDTLSEHQAGYFNLYREKLKRKNGRRY</sequence>
<feature type="compositionally biased region" description="Low complexity" evidence="1">
    <location>
        <begin position="212"/>
        <end position="221"/>
    </location>
</feature>
<evidence type="ECO:0000313" key="2">
    <source>
        <dbReference type="Proteomes" id="UP001165740"/>
    </source>
</evidence>
<dbReference type="OrthoDB" id="10255522at2759"/>
<dbReference type="Proteomes" id="UP001165740">
    <property type="component" value="Chromosome 2"/>
</dbReference>
<name>A0A9U8EI91_BIOGL</name>
<dbReference type="GeneID" id="106072954"/>
<keyword evidence="2" id="KW-1185">Reference proteome</keyword>
<dbReference type="RefSeq" id="XP_055877396.1">
    <property type="nucleotide sequence ID" value="XM_056021421.1"/>
</dbReference>
<dbReference type="RefSeq" id="XP_013088908.2">
    <property type="nucleotide sequence ID" value="XM_013233454.2"/>
</dbReference>
<protein>
    <submittedName>
        <fullName evidence="3 4">Uncharacterized protein LOC106072954</fullName>
    </submittedName>
</protein>
<gene>
    <name evidence="3 4 5 6" type="primary">LOC106072954</name>
</gene>
<feature type="region of interest" description="Disordered" evidence="1">
    <location>
        <begin position="779"/>
        <end position="854"/>
    </location>
</feature>
<dbReference type="Gene3D" id="1.10.287.1490">
    <property type="match status" value="1"/>
</dbReference>
<dbReference type="RefSeq" id="XP_013088977.2">
    <property type="nucleotide sequence ID" value="XM_013233523.2"/>
</dbReference>
<dbReference type="RefSeq" id="XP_055877395.1">
    <property type="nucleotide sequence ID" value="XM_056021420.1"/>
</dbReference>
<dbReference type="PANTHER" id="PTHR23159:SF31">
    <property type="entry name" value="CENTROSOME-ASSOCIATED PROTEIN CEP250 ISOFORM X1"/>
    <property type="match status" value="1"/>
</dbReference>
<feature type="compositionally biased region" description="Basic and acidic residues" evidence="1">
    <location>
        <begin position="783"/>
        <end position="806"/>
    </location>
</feature>
<dbReference type="AlphaFoldDB" id="A0A9U8EI91"/>
<reference evidence="3 4" key="1">
    <citation type="submission" date="2025-04" db="UniProtKB">
        <authorList>
            <consortium name="RefSeq"/>
        </authorList>
    </citation>
    <scope>IDENTIFICATION</scope>
</reference>
<dbReference type="KEGG" id="bgt:106072954"/>
<feature type="compositionally biased region" description="Basic and acidic residues" evidence="1">
    <location>
        <begin position="822"/>
        <end position="832"/>
    </location>
</feature>